<evidence type="ECO:0000313" key="3">
    <source>
        <dbReference type="Proteomes" id="UP000601361"/>
    </source>
</evidence>
<proteinExistence type="predicted"/>
<dbReference type="RefSeq" id="WP_188559591.1">
    <property type="nucleotide sequence ID" value="NZ_BMGS01000014.1"/>
</dbReference>
<feature type="domain" description="HTH cro/C1-type" evidence="1">
    <location>
        <begin position="82"/>
        <end position="138"/>
    </location>
</feature>
<dbReference type="PROSITE" id="PS50943">
    <property type="entry name" value="HTH_CROC1"/>
    <property type="match status" value="1"/>
</dbReference>
<dbReference type="CDD" id="cd00093">
    <property type="entry name" value="HTH_XRE"/>
    <property type="match status" value="1"/>
</dbReference>
<sequence>MIKNEQQYKLTRAQANKFAAAAADFANTQDADFSPLRKKLYEAAMKSQYEELCKQLEEYEALKQGQVRSLKVESFEDLPVALIRARIASGMTQKDLADILNMREQQIQRYEDTEYAGASFTRLKEVIQALGLSVREELFVSEGVVSRSNLFNNLARLGFKKEFVLQKLVPRKIAAYLTSPILEGEEAIRQVVLQAASIVSKMLKVDPAQLLGNQQLALDMGAVYQARFKKASNAKLQKIAPYTIYAQMMALTLLDACRHLERRPIPKSTADFRREILERYGELTFETGLRYAWQLGIPVLPLNDTSHFHGACWRVDGWNVIVLKQKTAFSTRWLFDLLHELRHAAQNPDQPTLDVIETDDDFTRDMIGSKDEIDANVFAGQVMLADRANELSLRAIQEAGGEVPLLKSRVQKLAAAEGLDAGALANYLAFRLMAEQKVNWWGTATNLQSTGSNHWEAARDEVLQHAKFDQLPEIERELLMNALQ</sequence>
<organism evidence="2 3">
    <name type="scientific">Hymenobacter glacieicola</name>
    <dbReference type="NCBI Taxonomy" id="1562124"/>
    <lineage>
        <taxon>Bacteria</taxon>
        <taxon>Pseudomonadati</taxon>
        <taxon>Bacteroidota</taxon>
        <taxon>Cytophagia</taxon>
        <taxon>Cytophagales</taxon>
        <taxon>Hymenobacteraceae</taxon>
        <taxon>Hymenobacter</taxon>
    </lineage>
</organism>
<dbReference type="Proteomes" id="UP000601361">
    <property type="component" value="Unassembled WGS sequence"/>
</dbReference>
<reference evidence="3" key="1">
    <citation type="journal article" date="2019" name="Int. J. Syst. Evol. Microbiol.">
        <title>The Global Catalogue of Microorganisms (GCM) 10K type strain sequencing project: providing services to taxonomists for standard genome sequencing and annotation.</title>
        <authorList>
            <consortium name="The Broad Institute Genomics Platform"/>
            <consortium name="The Broad Institute Genome Sequencing Center for Infectious Disease"/>
            <person name="Wu L."/>
            <person name="Ma J."/>
        </authorList>
    </citation>
    <scope>NUCLEOTIDE SEQUENCE [LARGE SCALE GENOMIC DNA]</scope>
    <source>
        <strain evidence="3">CGMCC 1.12990</strain>
    </source>
</reference>
<dbReference type="SMART" id="SM00530">
    <property type="entry name" value="HTH_XRE"/>
    <property type="match status" value="1"/>
</dbReference>
<dbReference type="InterPro" id="IPR001387">
    <property type="entry name" value="Cro/C1-type_HTH"/>
</dbReference>
<dbReference type="InterPro" id="IPR010982">
    <property type="entry name" value="Lambda_DNA-bd_dom_sf"/>
</dbReference>
<dbReference type="EMBL" id="BMGS01000014">
    <property type="protein sequence ID" value="GGG59525.1"/>
    <property type="molecule type" value="Genomic_DNA"/>
</dbReference>
<comment type="caution">
    <text evidence="2">The sequence shown here is derived from an EMBL/GenBank/DDBJ whole genome shotgun (WGS) entry which is preliminary data.</text>
</comment>
<evidence type="ECO:0000313" key="2">
    <source>
        <dbReference type="EMBL" id="GGG59525.1"/>
    </source>
</evidence>
<gene>
    <name evidence="2" type="ORF">GCM10011378_39400</name>
</gene>
<keyword evidence="3" id="KW-1185">Reference proteome</keyword>
<name>A0ABQ1X7R5_9BACT</name>
<dbReference type="SUPFAM" id="SSF47413">
    <property type="entry name" value="lambda repressor-like DNA-binding domains"/>
    <property type="match status" value="1"/>
</dbReference>
<dbReference type="Pfam" id="PF01381">
    <property type="entry name" value="HTH_3"/>
    <property type="match status" value="1"/>
</dbReference>
<dbReference type="Gene3D" id="1.10.260.40">
    <property type="entry name" value="lambda repressor-like DNA-binding domains"/>
    <property type="match status" value="1"/>
</dbReference>
<accession>A0ABQ1X7R5</accession>
<evidence type="ECO:0000259" key="1">
    <source>
        <dbReference type="PROSITE" id="PS50943"/>
    </source>
</evidence>
<protein>
    <recommendedName>
        <fullName evidence="1">HTH cro/C1-type domain-containing protein</fullName>
    </recommendedName>
</protein>